<keyword evidence="5 8" id="KW-1133">Transmembrane helix</keyword>
<dbReference type="OrthoDB" id="537032at2759"/>
<reference evidence="10 11" key="1">
    <citation type="journal article" date="2017" name="Gigascience">
        <title>Draft genome of the honey bee ectoparasitic mite, Tropilaelaps mercedesae, is shaped by the parasitic life history.</title>
        <authorList>
            <person name="Dong X."/>
            <person name="Armstrong S.D."/>
            <person name="Xia D."/>
            <person name="Makepeace B.L."/>
            <person name="Darby A.C."/>
            <person name="Kadowaki T."/>
        </authorList>
    </citation>
    <scope>NUCLEOTIDE SEQUENCE [LARGE SCALE GENOMIC DNA]</scope>
    <source>
        <strain evidence="10">Wuxi-XJTLU</strain>
    </source>
</reference>
<protein>
    <submittedName>
        <fullName evidence="10">Ceramide synthase 6-like</fullName>
    </submittedName>
</protein>
<dbReference type="Pfam" id="PF03798">
    <property type="entry name" value="TRAM_LAG1_CLN8"/>
    <property type="match status" value="1"/>
</dbReference>
<accession>A0A1V9XX97</accession>
<keyword evidence="6 7" id="KW-0472">Membrane</keyword>
<organism evidence="10 11">
    <name type="scientific">Tropilaelaps mercedesae</name>
    <dbReference type="NCBI Taxonomy" id="418985"/>
    <lineage>
        <taxon>Eukaryota</taxon>
        <taxon>Metazoa</taxon>
        <taxon>Ecdysozoa</taxon>
        <taxon>Arthropoda</taxon>
        <taxon>Chelicerata</taxon>
        <taxon>Arachnida</taxon>
        <taxon>Acari</taxon>
        <taxon>Parasitiformes</taxon>
        <taxon>Mesostigmata</taxon>
        <taxon>Gamasina</taxon>
        <taxon>Dermanyssoidea</taxon>
        <taxon>Laelapidae</taxon>
        <taxon>Tropilaelaps</taxon>
    </lineage>
</organism>
<dbReference type="InterPro" id="IPR016439">
    <property type="entry name" value="Lag1/Lac1-like"/>
</dbReference>
<evidence type="ECO:0000256" key="8">
    <source>
        <dbReference type="SAM" id="Phobius"/>
    </source>
</evidence>
<keyword evidence="11" id="KW-1185">Reference proteome</keyword>
<evidence type="ECO:0000256" key="4">
    <source>
        <dbReference type="ARBA" id="ARBA00022692"/>
    </source>
</evidence>
<dbReference type="GO" id="GO:0016020">
    <property type="term" value="C:membrane"/>
    <property type="evidence" value="ECO:0007669"/>
    <property type="project" value="UniProtKB-SubCell"/>
</dbReference>
<dbReference type="GO" id="GO:0046513">
    <property type="term" value="P:ceramide biosynthetic process"/>
    <property type="evidence" value="ECO:0007669"/>
    <property type="project" value="InterPro"/>
</dbReference>
<dbReference type="AlphaFoldDB" id="A0A1V9XX97"/>
<gene>
    <name evidence="10" type="ORF">BIW11_06640</name>
</gene>
<evidence type="ECO:0000256" key="7">
    <source>
        <dbReference type="PROSITE-ProRule" id="PRU00205"/>
    </source>
</evidence>
<evidence type="ECO:0000256" key="3">
    <source>
        <dbReference type="ARBA" id="ARBA00004991"/>
    </source>
</evidence>
<dbReference type="EMBL" id="MNPL01002645">
    <property type="protein sequence ID" value="OQR78089.1"/>
    <property type="molecule type" value="Genomic_DNA"/>
</dbReference>
<evidence type="ECO:0000313" key="11">
    <source>
        <dbReference type="Proteomes" id="UP000192247"/>
    </source>
</evidence>
<feature type="domain" description="TLC" evidence="9">
    <location>
        <begin position="1"/>
        <end position="97"/>
    </location>
</feature>
<dbReference type="Proteomes" id="UP000192247">
    <property type="component" value="Unassembled WGS sequence"/>
</dbReference>
<feature type="transmembrane region" description="Helical" evidence="8">
    <location>
        <begin position="25"/>
        <end position="45"/>
    </location>
</feature>
<dbReference type="UniPathway" id="UPA00222"/>
<proteinExistence type="predicted"/>
<keyword evidence="4 7" id="KW-0812">Transmembrane</keyword>
<dbReference type="PANTHER" id="PTHR12560:SF0">
    <property type="entry name" value="LD18904P"/>
    <property type="match status" value="1"/>
</dbReference>
<comment type="caution">
    <text evidence="10">The sequence shown here is derived from an EMBL/GenBank/DDBJ whole genome shotgun (WGS) entry which is preliminary data.</text>
</comment>
<feature type="transmembrane region" description="Helical" evidence="8">
    <location>
        <begin position="65"/>
        <end position="89"/>
    </location>
</feature>
<evidence type="ECO:0000259" key="9">
    <source>
        <dbReference type="PROSITE" id="PS50922"/>
    </source>
</evidence>
<evidence type="ECO:0000313" key="10">
    <source>
        <dbReference type="EMBL" id="OQR78089.1"/>
    </source>
</evidence>
<dbReference type="STRING" id="418985.A0A1V9XX97"/>
<dbReference type="GO" id="GO:0050291">
    <property type="term" value="F:sphingosine N-acyltransferase activity"/>
    <property type="evidence" value="ECO:0007669"/>
    <property type="project" value="InterPro"/>
</dbReference>
<name>A0A1V9XX97_9ACAR</name>
<evidence type="ECO:0000256" key="2">
    <source>
        <dbReference type="ARBA" id="ARBA00004760"/>
    </source>
</evidence>
<evidence type="ECO:0000256" key="5">
    <source>
        <dbReference type="ARBA" id="ARBA00022989"/>
    </source>
</evidence>
<dbReference type="InParanoid" id="A0A1V9XX97"/>
<dbReference type="PANTHER" id="PTHR12560">
    <property type="entry name" value="LONGEVITY ASSURANCE FACTOR 1 LAG1"/>
    <property type="match status" value="1"/>
</dbReference>
<comment type="subcellular location">
    <subcellularLocation>
        <location evidence="1">Membrane</location>
        <topology evidence="1">Multi-pass membrane protein</topology>
    </subcellularLocation>
</comment>
<evidence type="ECO:0000256" key="1">
    <source>
        <dbReference type="ARBA" id="ARBA00004141"/>
    </source>
</evidence>
<dbReference type="PROSITE" id="PS50922">
    <property type="entry name" value="TLC"/>
    <property type="match status" value="1"/>
</dbReference>
<evidence type="ECO:0000256" key="6">
    <source>
        <dbReference type="ARBA" id="ARBA00023136"/>
    </source>
</evidence>
<dbReference type="InterPro" id="IPR006634">
    <property type="entry name" value="TLC-dom"/>
</dbReference>
<sequence length="121" mass="13812">MLLHDFADVPLEAAKMAKYVKKQHAADMLFVVFTLAWIVSRLGLYPYRVIYSTAYQATFVIEMFAAYYIFNSLLLALQVLHIIWTVFIVKIVIQALTSPGVSTIKDLRSEDESSTTDEKED</sequence>
<comment type="pathway">
    <text evidence="2">Lipid metabolism; sphingolipid metabolism.</text>
</comment>
<comment type="pathway">
    <text evidence="3">Sphingolipid metabolism.</text>
</comment>